<organism evidence="6 7">
    <name type="scientific">Candidatus Pandoraea novymonadis</name>
    <dbReference type="NCBI Taxonomy" id="1808959"/>
    <lineage>
        <taxon>Bacteria</taxon>
        <taxon>Pseudomonadati</taxon>
        <taxon>Pseudomonadota</taxon>
        <taxon>Betaproteobacteria</taxon>
        <taxon>Burkholderiales</taxon>
        <taxon>Burkholderiaceae</taxon>
        <taxon>Pandoraea</taxon>
    </lineage>
</organism>
<proteinExistence type="inferred from homology"/>
<evidence type="ECO:0000256" key="2">
    <source>
        <dbReference type="ARBA" id="ARBA00022517"/>
    </source>
</evidence>
<dbReference type="InterPro" id="IPR023153">
    <property type="entry name" value="DarP_sf"/>
</dbReference>
<dbReference type="HAMAP" id="MF_00765">
    <property type="entry name" value="DarP"/>
    <property type="match status" value="1"/>
</dbReference>
<dbReference type="EMBL" id="MUHY01000001">
    <property type="protein sequence ID" value="PSB91979.1"/>
    <property type="molecule type" value="Genomic_DNA"/>
</dbReference>
<keyword evidence="4 5" id="KW-0694">RNA-binding</keyword>
<dbReference type="SUPFAM" id="SSF158710">
    <property type="entry name" value="PSPTO4464-like"/>
    <property type="match status" value="1"/>
</dbReference>
<evidence type="ECO:0000256" key="3">
    <source>
        <dbReference type="ARBA" id="ARBA00022730"/>
    </source>
</evidence>
<keyword evidence="7" id="KW-1185">Reference proteome</keyword>
<dbReference type="Proteomes" id="UP000242660">
    <property type="component" value="Unassembled WGS sequence"/>
</dbReference>
<dbReference type="Gene3D" id="1.10.60.30">
    <property type="entry name" value="PSPTO4464-like domains"/>
    <property type="match status" value="2"/>
</dbReference>
<dbReference type="RefSeq" id="WP_106181982.1">
    <property type="nucleotide sequence ID" value="NZ_MUHY01000001.1"/>
</dbReference>
<dbReference type="PIRSF" id="PIRSF016183">
    <property type="entry name" value="UCP016183"/>
    <property type="match status" value="1"/>
</dbReference>
<keyword evidence="2 5" id="KW-0690">Ribosome biogenesis</keyword>
<keyword evidence="3 5" id="KW-0699">rRNA-binding</keyword>
<comment type="subcellular location">
    <subcellularLocation>
        <location evidence="5">Cytoplasm</location>
    </subcellularLocation>
    <text evidence="5">Associates with late stage pre-50S ribosomal subunits.</text>
</comment>
<dbReference type="PANTHER" id="PTHR38101:SF1">
    <property type="entry name" value="UPF0307 PROTEIN YJGA"/>
    <property type="match status" value="1"/>
</dbReference>
<dbReference type="NCBIfam" id="NF003593">
    <property type="entry name" value="PRK05255.1-1"/>
    <property type="match status" value="1"/>
</dbReference>
<evidence type="ECO:0000313" key="7">
    <source>
        <dbReference type="Proteomes" id="UP000242660"/>
    </source>
</evidence>
<reference evidence="6 7" key="1">
    <citation type="journal article" date="2017" name="Front. Microbiol.">
        <title>Genome of Ca. Pandoraea novymonadis, an Endosymbiotic Bacterium of the Trypanosomatid Novymonas esmeraldas.</title>
        <authorList>
            <person name="Kostygov A.Y."/>
            <person name="Butenko A."/>
            <person name="Nenarokova A."/>
            <person name="Tashyreva D."/>
            <person name="Flegontov P."/>
            <person name="Lukes J."/>
            <person name="Yurchenko V."/>
        </authorList>
    </citation>
    <scope>NUCLEOTIDE SEQUENCE [LARGE SCALE GENOMIC DNA]</scope>
    <source>
        <strain evidence="6 7">E262</strain>
    </source>
</reference>
<dbReference type="InterPro" id="IPR006839">
    <property type="entry name" value="DarP"/>
</dbReference>
<dbReference type="CDD" id="cd16331">
    <property type="entry name" value="YjgA-like"/>
    <property type="match status" value="1"/>
</dbReference>
<name>A0ABX5FEA8_9BURK</name>
<accession>A0ABX5FEA8</accession>
<evidence type="ECO:0000313" key="6">
    <source>
        <dbReference type="EMBL" id="PSB91979.1"/>
    </source>
</evidence>
<evidence type="ECO:0000256" key="5">
    <source>
        <dbReference type="HAMAP-Rule" id="MF_00765"/>
    </source>
</evidence>
<protein>
    <recommendedName>
        <fullName evidence="5">Dual-action ribosomal maturation protein DarP</fullName>
    </recommendedName>
    <alternativeName>
        <fullName evidence="5">Large ribosomal subunit assembly factor DarP</fullName>
    </alternativeName>
</protein>
<comment type="caution">
    <text evidence="6">The sequence shown here is derived from an EMBL/GenBank/DDBJ whole genome shotgun (WGS) entry which is preliminary data.</text>
</comment>
<comment type="similarity">
    <text evidence="5">Belongs to the DarP family.</text>
</comment>
<dbReference type="Pfam" id="PF04751">
    <property type="entry name" value="DarP"/>
    <property type="match status" value="1"/>
</dbReference>
<sequence length="188" mass="21807">MTLDHFHPHTFQESINIKEAPSKSQRKREMLALQKLGESLIGLSKESLKHMTLPEKIADAVKDCQRITAHEARRRQMQLVGKIMRTLDKTEVNRIRTALDTIKGISNPETAKLRCLNRWREHLLTENEALTRLLAQYPDAAAQQLHTLIRNARREKMQSKPSKAFRELFQVLKTLLYPDNTSMDSKKI</sequence>
<evidence type="ECO:0000256" key="1">
    <source>
        <dbReference type="ARBA" id="ARBA00022490"/>
    </source>
</evidence>
<keyword evidence="1 5" id="KW-0963">Cytoplasm</keyword>
<gene>
    <name evidence="5" type="primary">darP</name>
    <name evidence="6" type="ORF">BZL35_00202</name>
</gene>
<comment type="function">
    <text evidence="5">Member of a network of 50S ribosomal subunit biogenesis factors which assembles along the 30S-50S interface, preventing incorrect 23S rRNA structures from forming. Promotes peptidyl transferase center (PTC) maturation.</text>
</comment>
<dbReference type="PANTHER" id="PTHR38101">
    <property type="entry name" value="UPF0307 PROTEIN YJGA"/>
    <property type="match status" value="1"/>
</dbReference>
<evidence type="ECO:0000256" key="4">
    <source>
        <dbReference type="ARBA" id="ARBA00022884"/>
    </source>
</evidence>